<dbReference type="AlphaFoldDB" id="A0AAD6V3V0"/>
<protein>
    <submittedName>
        <fullName evidence="5">ADP-ribosylation factor</fullName>
    </submittedName>
</protein>
<comment type="caution">
    <text evidence="5">The sequence shown here is derived from an EMBL/GenBank/DDBJ whole genome shotgun (WGS) entry which is preliminary data.</text>
</comment>
<dbReference type="GO" id="GO:0003924">
    <property type="term" value="F:GTPase activity"/>
    <property type="evidence" value="ECO:0007669"/>
    <property type="project" value="InterPro"/>
</dbReference>
<dbReference type="Pfam" id="PF00025">
    <property type="entry name" value="Arf"/>
    <property type="match status" value="1"/>
</dbReference>
<keyword evidence="4" id="KW-0460">Magnesium</keyword>
<evidence type="ECO:0000313" key="5">
    <source>
        <dbReference type="EMBL" id="KAJ7202028.1"/>
    </source>
</evidence>
<evidence type="ECO:0000256" key="1">
    <source>
        <dbReference type="ARBA" id="ARBA00022741"/>
    </source>
</evidence>
<feature type="binding site" evidence="4">
    <location>
        <position position="39"/>
    </location>
    <ligand>
        <name>Mg(2+)</name>
        <dbReference type="ChEBI" id="CHEBI:18420"/>
    </ligand>
</feature>
<name>A0AAD6V3V0_9AGAR</name>
<reference evidence="5" key="1">
    <citation type="submission" date="2023-03" db="EMBL/GenBank/DDBJ databases">
        <title>Massive genome expansion in bonnet fungi (Mycena s.s.) driven by repeated elements and novel gene families across ecological guilds.</title>
        <authorList>
            <consortium name="Lawrence Berkeley National Laboratory"/>
            <person name="Harder C.B."/>
            <person name="Miyauchi S."/>
            <person name="Viragh M."/>
            <person name="Kuo A."/>
            <person name="Thoen E."/>
            <person name="Andreopoulos B."/>
            <person name="Lu D."/>
            <person name="Skrede I."/>
            <person name="Drula E."/>
            <person name="Henrissat B."/>
            <person name="Morin E."/>
            <person name="Kohler A."/>
            <person name="Barry K."/>
            <person name="LaButti K."/>
            <person name="Morin E."/>
            <person name="Salamov A."/>
            <person name="Lipzen A."/>
            <person name="Mereny Z."/>
            <person name="Hegedus B."/>
            <person name="Baldrian P."/>
            <person name="Stursova M."/>
            <person name="Weitz H."/>
            <person name="Taylor A."/>
            <person name="Grigoriev I.V."/>
            <person name="Nagy L.G."/>
            <person name="Martin F."/>
            <person name="Kauserud H."/>
        </authorList>
    </citation>
    <scope>NUCLEOTIDE SEQUENCE</scope>
    <source>
        <strain evidence="5">9144</strain>
    </source>
</reference>
<keyword evidence="2 3" id="KW-0342">GTP-binding</keyword>
<keyword evidence="1 3" id="KW-0547">Nucleotide-binding</keyword>
<dbReference type="GO" id="GO:0005525">
    <property type="term" value="F:GTP binding"/>
    <property type="evidence" value="ECO:0007669"/>
    <property type="project" value="UniProtKB-KW"/>
</dbReference>
<dbReference type="SMART" id="SM00177">
    <property type="entry name" value="ARF"/>
    <property type="match status" value="1"/>
</dbReference>
<evidence type="ECO:0000256" key="3">
    <source>
        <dbReference type="PIRSR" id="PIRSR606689-1"/>
    </source>
</evidence>
<dbReference type="InterPro" id="IPR006689">
    <property type="entry name" value="Small_GTPase_ARF/SAR"/>
</dbReference>
<dbReference type="InterPro" id="IPR024156">
    <property type="entry name" value="Small_GTPase_ARF"/>
</dbReference>
<dbReference type="InterPro" id="IPR027417">
    <property type="entry name" value="P-loop_NTPase"/>
</dbReference>
<evidence type="ECO:0000256" key="2">
    <source>
        <dbReference type="ARBA" id="ARBA00023134"/>
    </source>
</evidence>
<organism evidence="5 6">
    <name type="scientific">Mycena pura</name>
    <dbReference type="NCBI Taxonomy" id="153505"/>
    <lineage>
        <taxon>Eukaryota</taxon>
        <taxon>Fungi</taxon>
        <taxon>Dikarya</taxon>
        <taxon>Basidiomycota</taxon>
        <taxon>Agaricomycotina</taxon>
        <taxon>Agaricomycetes</taxon>
        <taxon>Agaricomycetidae</taxon>
        <taxon>Agaricales</taxon>
        <taxon>Marasmiineae</taxon>
        <taxon>Mycenaceae</taxon>
        <taxon>Mycena</taxon>
    </lineage>
</organism>
<dbReference type="PROSITE" id="PS51417">
    <property type="entry name" value="ARF"/>
    <property type="match status" value="1"/>
</dbReference>
<feature type="binding site" evidence="3">
    <location>
        <begin position="32"/>
        <end position="39"/>
    </location>
    <ligand>
        <name>GTP</name>
        <dbReference type="ChEBI" id="CHEBI:37565"/>
    </ligand>
</feature>
<dbReference type="EMBL" id="JARJCW010000056">
    <property type="protein sequence ID" value="KAJ7202028.1"/>
    <property type="molecule type" value="Genomic_DNA"/>
</dbReference>
<gene>
    <name evidence="5" type="ORF">GGX14DRAFT_523997</name>
</gene>
<keyword evidence="6" id="KW-1185">Reference proteome</keyword>
<proteinExistence type="predicted"/>
<evidence type="ECO:0000256" key="4">
    <source>
        <dbReference type="PIRSR" id="PIRSR606689-2"/>
    </source>
</evidence>
<dbReference type="Proteomes" id="UP001219525">
    <property type="component" value="Unassembled WGS sequence"/>
</dbReference>
<dbReference type="PANTHER" id="PTHR11711">
    <property type="entry name" value="ADP RIBOSYLATION FACTOR-RELATED"/>
    <property type="match status" value="1"/>
</dbReference>
<keyword evidence="4" id="KW-0479">Metal-binding</keyword>
<dbReference type="GO" id="GO:0046872">
    <property type="term" value="F:metal ion binding"/>
    <property type="evidence" value="ECO:0007669"/>
    <property type="project" value="UniProtKB-KW"/>
</dbReference>
<evidence type="ECO:0000313" key="6">
    <source>
        <dbReference type="Proteomes" id="UP001219525"/>
    </source>
</evidence>
<sequence>MPPSLYIRRIVDRISSRTRSGSSRGYTIAFLGLDGCGKTTLLRCLSGENGLVETIPALGLTLETAMVRLQGVSDAPITFRSWDVGRSEKRLPAAFLAHCTETRDADALIWLVDSSAQGWRDDSVMQFRYYVENLKYPNINTKNGIPILILATRNDLPNAFTASEVQDRFTFMAPGRNVFTTALSTFTDSLIPPALPAALRWLLDSAENARAGRPPPASPGEDPLSPPALAIKLAAWVSRAKADTSAAQFLSQFEHASLPAWDHYITIRAVYSLLTAFGRHKGRDLVLQGLERGDRARGRPFNVTRTYFWIQVVHFCICGMPAVPAPADISAGSSSTSLAAYLEFLLLNSFVVDEELWTEYYSREVMTSPKARARMVLPDKRRLPNLVGRDVVSPSLKLVGTM</sequence>
<dbReference type="SUPFAM" id="SSF52540">
    <property type="entry name" value="P-loop containing nucleoside triphosphate hydrolases"/>
    <property type="match status" value="1"/>
</dbReference>
<accession>A0AAD6V3V0</accession>
<dbReference type="Gene3D" id="3.40.50.300">
    <property type="entry name" value="P-loop containing nucleotide triphosphate hydrolases"/>
    <property type="match status" value="1"/>
</dbReference>